<evidence type="ECO:0000313" key="3">
    <source>
        <dbReference type="Proteomes" id="UP000003987"/>
    </source>
</evidence>
<dbReference type="RefSeq" id="WP_006916788.1">
    <property type="nucleotide sequence ID" value="NZ_GG698803.1"/>
</dbReference>
<dbReference type="STRING" id="575594.HMPREF0501_00955"/>
<feature type="transmembrane region" description="Helical" evidence="1">
    <location>
        <begin position="106"/>
        <end position="123"/>
    </location>
</feature>
<accession>C7XV46</accession>
<keyword evidence="1" id="KW-0472">Membrane</keyword>
<reference evidence="2 3" key="1">
    <citation type="submission" date="2009-06" db="EMBL/GenBank/DDBJ databases">
        <title>The Genome Sequence of Lactobacillus coleohominis strain 101-4-CHN.</title>
        <authorList>
            <consortium name="The Broad Institute Genome Sequencing Platform"/>
            <person name="Ward D."/>
            <person name="Young S.K."/>
            <person name="Zeng Q."/>
            <person name="Koehrsen M."/>
            <person name="Alvarado L."/>
            <person name="Berlin A."/>
            <person name="Borenstein D."/>
            <person name="Chen Z."/>
            <person name="Engels R."/>
            <person name="Freedman E."/>
            <person name="Gellesch M."/>
            <person name="Goldberg J."/>
            <person name="Griggs A."/>
            <person name="Gujja S."/>
            <person name="Heiman D."/>
            <person name="Hepburn T."/>
            <person name="Howarth C."/>
            <person name="Jen D."/>
            <person name="Larson L."/>
            <person name="Lewis B."/>
            <person name="Mehta T."/>
            <person name="Park D."/>
            <person name="Pearson M."/>
            <person name="Roberts A."/>
            <person name="Saif S."/>
            <person name="Shea T."/>
            <person name="Shenoy N."/>
            <person name="Sisk P."/>
            <person name="Stolte C."/>
            <person name="Sykes S."/>
            <person name="Walk T."/>
            <person name="White J."/>
            <person name="Yandava C."/>
            <person name="Liu Y."/>
            <person name="Xu Q."/>
            <person name="Lander E."/>
            <person name="Nusbaum C."/>
            <person name="Galagan J."/>
            <person name="Birren B."/>
        </authorList>
    </citation>
    <scope>NUCLEOTIDE SEQUENCE [LARGE SCALE GENOMIC DNA]</scope>
    <source>
        <strain evidence="2 3">101-4-CHN</strain>
    </source>
</reference>
<dbReference type="SUPFAM" id="SSF49478">
    <property type="entry name" value="Cna protein B-type domain"/>
    <property type="match status" value="1"/>
</dbReference>
<protein>
    <submittedName>
        <fullName evidence="2">Uncharacterized protein</fullName>
    </submittedName>
</protein>
<feature type="transmembrane region" description="Helical" evidence="1">
    <location>
        <begin position="76"/>
        <end position="94"/>
    </location>
</feature>
<name>C7XV46_9LACO</name>
<organism evidence="2 3">
    <name type="scientific">Limosilactobacillus coleohominis 101-4-CHN</name>
    <dbReference type="NCBI Taxonomy" id="575594"/>
    <lineage>
        <taxon>Bacteria</taxon>
        <taxon>Bacillati</taxon>
        <taxon>Bacillota</taxon>
        <taxon>Bacilli</taxon>
        <taxon>Lactobacillales</taxon>
        <taxon>Lactobacillaceae</taxon>
        <taxon>Limosilactobacillus</taxon>
    </lineage>
</organism>
<dbReference type="Proteomes" id="UP000003987">
    <property type="component" value="Unassembled WGS sequence"/>
</dbReference>
<dbReference type="HOGENOM" id="CLU_791773_0_0_9"/>
<evidence type="ECO:0000256" key="1">
    <source>
        <dbReference type="SAM" id="Phobius"/>
    </source>
</evidence>
<gene>
    <name evidence="2" type="ORF">HMPREF0501_00955</name>
</gene>
<dbReference type="AlphaFoldDB" id="C7XV46"/>
<proteinExistence type="predicted"/>
<dbReference type="EMBL" id="GG698803">
    <property type="protein sequence ID" value="EEU30577.1"/>
    <property type="molecule type" value="Genomic_DNA"/>
</dbReference>
<keyword evidence="1" id="KW-1133">Transmembrane helix</keyword>
<sequence length="350" mass="38702">MSSSIIPLVLYELLIFTLLCCNNSSYIAGIILIVIMLVLAIVGRNHSVVSDRKISDWLMGIGIAFVGACGDDGLYPMLAFVILGIFSIYLSVFVKRNKLLQMSKKYFLSGATIIIGLIVYAIGNNANYNTAHIETSDYSINLGKKSATITGYATPNAKVKTYLNGDEIKPAEKSDDDGYFEFDARTPGKWIVKVSKNGQTASDYTVVKKTSTWKKYQAKQGAKEAKKDFAVAYADAFDKLDSIGVSEYNAWAEENNSGSGGTIDDTLESIQKKHVKDVLAIESDISDMKEALKRLKEGNMDDYKEYRAYYSDIKKLENTVLNPPAGEIDNFGDEFEDGRNTVNSNLDFID</sequence>
<evidence type="ECO:0000313" key="2">
    <source>
        <dbReference type="EMBL" id="EEU30577.1"/>
    </source>
</evidence>
<keyword evidence="3" id="KW-1185">Reference proteome</keyword>
<feature type="transmembrane region" description="Helical" evidence="1">
    <location>
        <begin position="13"/>
        <end position="42"/>
    </location>
</feature>
<keyword evidence="1" id="KW-0812">Transmembrane</keyword>
<dbReference type="eggNOG" id="ENOG5030BD8">
    <property type="taxonomic scope" value="Bacteria"/>
</dbReference>